<sequence>MLSFNEVGGSESRHSLRLKSLVMRVEQNIRTQMYLTNISMRQSLAVVRELPVLICTDRNANNCGAFQHLTQPGVEQRKALPDVLIRGESVFLLTILWGTFTPTA</sequence>
<name>A0A9D4B7V6_9SAUR</name>
<dbReference type="Proteomes" id="UP000827986">
    <property type="component" value="Unassembled WGS sequence"/>
</dbReference>
<gene>
    <name evidence="1" type="ORF">KIL84_004851</name>
</gene>
<dbReference type="EMBL" id="JAHDVG010000466">
    <property type="protein sequence ID" value="KAH1183359.1"/>
    <property type="molecule type" value="Genomic_DNA"/>
</dbReference>
<proteinExistence type="predicted"/>
<evidence type="ECO:0000313" key="2">
    <source>
        <dbReference type="Proteomes" id="UP000827986"/>
    </source>
</evidence>
<reference evidence="1" key="1">
    <citation type="submission" date="2021-09" db="EMBL/GenBank/DDBJ databases">
        <title>The genome of Mauremys mutica provides insights into the evolution of semi-aquatic lifestyle.</title>
        <authorList>
            <person name="Gong S."/>
            <person name="Gao Y."/>
        </authorList>
    </citation>
    <scope>NUCLEOTIDE SEQUENCE</scope>
    <source>
        <strain evidence="1">MM-2020</strain>
        <tissue evidence="1">Muscle</tissue>
    </source>
</reference>
<comment type="caution">
    <text evidence="1">The sequence shown here is derived from an EMBL/GenBank/DDBJ whole genome shotgun (WGS) entry which is preliminary data.</text>
</comment>
<evidence type="ECO:0000313" key="1">
    <source>
        <dbReference type="EMBL" id="KAH1183359.1"/>
    </source>
</evidence>
<organism evidence="1 2">
    <name type="scientific">Mauremys mutica</name>
    <name type="common">yellowpond turtle</name>
    <dbReference type="NCBI Taxonomy" id="74926"/>
    <lineage>
        <taxon>Eukaryota</taxon>
        <taxon>Metazoa</taxon>
        <taxon>Chordata</taxon>
        <taxon>Craniata</taxon>
        <taxon>Vertebrata</taxon>
        <taxon>Euteleostomi</taxon>
        <taxon>Archelosauria</taxon>
        <taxon>Testudinata</taxon>
        <taxon>Testudines</taxon>
        <taxon>Cryptodira</taxon>
        <taxon>Durocryptodira</taxon>
        <taxon>Testudinoidea</taxon>
        <taxon>Geoemydidae</taxon>
        <taxon>Geoemydinae</taxon>
        <taxon>Mauremys</taxon>
    </lineage>
</organism>
<protein>
    <submittedName>
        <fullName evidence="1">Uncharacterized protein</fullName>
    </submittedName>
</protein>
<keyword evidence="2" id="KW-1185">Reference proteome</keyword>
<dbReference type="AlphaFoldDB" id="A0A9D4B7V6"/>
<accession>A0A9D4B7V6</accession>